<proteinExistence type="predicted"/>
<accession>A0A644SRR5</accession>
<comment type="caution">
    <text evidence="2">The sequence shown here is derived from an EMBL/GenBank/DDBJ whole genome shotgun (WGS) entry which is preliminary data.</text>
</comment>
<sequence>MKGLDGSSTPTEQKEERIVYAGHADQEHADFAEMPRQWREYPASTDGIKEAVGDGYTAISIFEFSGPVEKGKPQPMRYGDLVLDFDAKKELLDNDGNSLGKVGDIAKALEAVRIFSRLLTKKYDVNPNHLHYYASGGKGFHVIIPRELIGSEAGDIELPAIYRRTLDSILNILAHKELWNGIVLGALKDNRKLAPEDLCIDPNGFKGGKGQLIRLPHIQRADGNYKVPVTYDEIMHNGASFFEELVKKDRHIEREGSRTGITCAPMLEKAYLQAKRVVCLTADRRNADSQVASLETECKFVTFCAQHAGEVTEPQWFALARIFSHCGSLGQALFHMYSRLDSHRYNEEEAKNKLRNAYSYSPITCKEVQKVFPCSGDCRVKCPMDLYRRKLSATLEVDAFAVLDEGLVFYPDASDKTIYEKVSSPVEVKASARDAESCGWSKIIEVRDPDDILHQCLVPFTSLNGSGEEALTLLSEAGLLLEPGRLPRQQLIQYLNKATPKQRALIVEKNGWVKKANKFVPFDLGSQGGQSEYLCSRFPVASKLFEAKGTLEEWKEHIGRYCEDNPLLQVTIIAAMSGPLLTLMKHSGFGIHLYGNSSSGKTTSLHVAGSVTGGELKSWRTTDNGLEGIAEQHNDNCLLLDEINQCDPDVVAQAAYMLANGQGKSRSSKTGASRRVPTWNLTFLSSGEVSISDRADQAYKNKAMAGHEVRVVSILADGGAGYGIFTTIPDGMPAGEFSDMLVQNSKEYRGAPLRAMIQHIKDDQDKICDAVSEHMDQFFDGLDRTTLSSQAKRVADHFALLAGVGEVATALDIVPWQGGEAMDAMRHCFDWWLRDRNGAVDFEIEKATEKLLSLARKEFYGKSSDDYYPVRSLRQEGKDCFFIPRSYAVAEICKNFQYKALVANLKEKGLLILTKDGEVREQCWQGGNDNRPRGFAIIRDNLYGESETAIIDSLQPLGEKLSIGYQTVDDNDF</sequence>
<gene>
    <name evidence="2" type="ORF">SDC9_02840</name>
</gene>
<dbReference type="Pfam" id="PF06048">
    <property type="entry name" value="DUF927"/>
    <property type="match status" value="1"/>
</dbReference>
<name>A0A644SRR5_9ZZZZ</name>
<protein>
    <recommendedName>
        <fullName evidence="1">DUF927 domain-containing protein</fullName>
    </recommendedName>
</protein>
<dbReference type="AlphaFoldDB" id="A0A644SRR5"/>
<organism evidence="2">
    <name type="scientific">bioreactor metagenome</name>
    <dbReference type="NCBI Taxonomy" id="1076179"/>
    <lineage>
        <taxon>unclassified sequences</taxon>
        <taxon>metagenomes</taxon>
        <taxon>ecological metagenomes</taxon>
    </lineage>
</organism>
<dbReference type="EMBL" id="VSSQ01000004">
    <property type="protein sequence ID" value="MPL57339.1"/>
    <property type="molecule type" value="Genomic_DNA"/>
</dbReference>
<feature type="domain" description="DUF927" evidence="1">
    <location>
        <begin position="405"/>
        <end position="675"/>
    </location>
</feature>
<dbReference type="InterPro" id="IPR009270">
    <property type="entry name" value="DUF927"/>
</dbReference>
<evidence type="ECO:0000259" key="1">
    <source>
        <dbReference type="Pfam" id="PF06048"/>
    </source>
</evidence>
<evidence type="ECO:0000313" key="2">
    <source>
        <dbReference type="EMBL" id="MPL57339.1"/>
    </source>
</evidence>
<reference evidence="2" key="1">
    <citation type="submission" date="2019-08" db="EMBL/GenBank/DDBJ databases">
        <authorList>
            <person name="Kucharzyk K."/>
            <person name="Murdoch R.W."/>
            <person name="Higgins S."/>
            <person name="Loffler F."/>
        </authorList>
    </citation>
    <scope>NUCLEOTIDE SEQUENCE</scope>
</reference>